<accession>A0A380MRN3</accession>
<dbReference type="OrthoDB" id="5736381at2"/>
<proteinExistence type="predicted"/>
<reference evidence="1 2" key="1">
    <citation type="submission" date="2018-06" db="EMBL/GenBank/DDBJ databases">
        <authorList>
            <consortium name="Pathogen Informatics"/>
            <person name="Doyle S."/>
        </authorList>
    </citation>
    <scope>NUCLEOTIDE SEQUENCE [LARGE SCALE GENOMIC DNA]</scope>
    <source>
        <strain evidence="1 2">NCTC13337</strain>
    </source>
</reference>
<dbReference type="EMBL" id="UHIC01000001">
    <property type="protein sequence ID" value="SUO95260.1"/>
    <property type="molecule type" value="Genomic_DNA"/>
</dbReference>
<sequence>MADGVEMRLHGLEALREKLEAFTDEKRARRIYTAASRNAMKETRKKVKQNAARIDDPRTPENISANIATKVNSKHFTRNGNIYARVGVTGGAQKGKGGGGKGGDTYYWRFLEFGTSKMPARPFIRPAMDADQITGAYASELSKAIEREIKKYGAPT</sequence>
<evidence type="ECO:0000313" key="2">
    <source>
        <dbReference type="Proteomes" id="UP000254601"/>
    </source>
</evidence>
<gene>
    <name evidence="1" type="ORF">NCTC13337_01183</name>
</gene>
<protein>
    <submittedName>
        <fullName evidence="1">Phage protein, HK97 gp10 family</fullName>
    </submittedName>
</protein>
<keyword evidence="2" id="KW-1185">Reference proteome</keyword>
<dbReference type="AlphaFoldDB" id="A0A380MRN3"/>
<dbReference type="NCBIfam" id="TIGR01725">
    <property type="entry name" value="phge_HK97_gp10"/>
    <property type="match status" value="1"/>
</dbReference>
<dbReference type="RefSeq" id="WP_072576181.1">
    <property type="nucleotide sequence ID" value="NZ_LWHB01000054.1"/>
</dbReference>
<dbReference type="Pfam" id="PF04883">
    <property type="entry name" value="HK97-gp10_like"/>
    <property type="match status" value="1"/>
</dbReference>
<dbReference type="InterPro" id="IPR010064">
    <property type="entry name" value="HK97-gp10_tail"/>
</dbReference>
<organism evidence="1 2">
    <name type="scientific">Suttonella ornithocola</name>
    <dbReference type="NCBI Taxonomy" id="279832"/>
    <lineage>
        <taxon>Bacteria</taxon>
        <taxon>Pseudomonadati</taxon>
        <taxon>Pseudomonadota</taxon>
        <taxon>Gammaproteobacteria</taxon>
        <taxon>Cardiobacteriales</taxon>
        <taxon>Cardiobacteriaceae</taxon>
        <taxon>Suttonella</taxon>
    </lineage>
</organism>
<name>A0A380MRN3_9GAMM</name>
<evidence type="ECO:0000313" key="1">
    <source>
        <dbReference type="EMBL" id="SUO95260.1"/>
    </source>
</evidence>
<dbReference type="Proteomes" id="UP000254601">
    <property type="component" value="Unassembled WGS sequence"/>
</dbReference>